<keyword evidence="2" id="KW-1185">Reference proteome</keyword>
<protein>
    <submittedName>
        <fullName evidence="1">AB1gp32</fullName>
    </submittedName>
</protein>
<sequence>MPAASQLFELARPPNNILLRALVVQNDLNTGLRLGFGFGLDVCIEII</sequence>
<dbReference type="EMBL" id="HM368260">
    <property type="protein sequence ID" value="ADO14403.1"/>
    <property type="molecule type" value="Genomic_DNA"/>
</dbReference>
<organism evidence="1 2">
    <name type="scientific">Acinetobacter phage AB1</name>
    <dbReference type="NCBI Taxonomy" id="889876"/>
    <lineage>
        <taxon>Viruses</taxon>
        <taxon>Duplodnaviria</taxon>
        <taxon>Heunggongvirae</taxon>
        <taxon>Uroviricota</taxon>
        <taxon>Caudoviricetes</taxon>
        <taxon>Obolenskvirus</taxon>
        <taxon>Obolenskvirus AB1</taxon>
    </lineage>
</organism>
<accession>E2GLX0</accession>
<evidence type="ECO:0000313" key="1">
    <source>
        <dbReference type="EMBL" id="ADO14403.1"/>
    </source>
</evidence>
<name>E2GLX0_9CAUD</name>
<proteinExistence type="predicted"/>
<dbReference type="Proteomes" id="UP000007045">
    <property type="component" value="Segment"/>
</dbReference>
<reference evidence="1 2" key="1">
    <citation type="journal article" date="2012" name="Gene">
        <title>Bioinformatic analysis of the Acinetobacter baumannii phage AB1 genome.</title>
        <authorList>
            <person name="Li P."/>
            <person name="Chen B."/>
            <person name="Song Z."/>
            <person name="Song Y."/>
            <person name="Yang Y."/>
            <person name="Ma P."/>
            <person name="Wang H."/>
            <person name="Ying J."/>
            <person name="Ren P."/>
            <person name="Yang L."/>
            <person name="Gao G."/>
            <person name="Jin S."/>
            <person name="Bao Q."/>
            <person name="Yang H."/>
        </authorList>
    </citation>
    <scope>NUCLEOTIDE SEQUENCE [LARGE SCALE GENOMIC DNA]</scope>
    <source>
        <strain evidence="1">AB1</strain>
    </source>
</reference>
<evidence type="ECO:0000313" key="2">
    <source>
        <dbReference type="Proteomes" id="UP000007045"/>
    </source>
</evidence>
<gene>
    <name evidence="1" type="ORF">AB1-32</name>
</gene>